<reference evidence="5 7" key="1">
    <citation type="submission" date="2018-07" db="EMBL/GenBank/DDBJ databases">
        <title>Genome sequencing of Runella.</title>
        <authorList>
            <person name="Baek M.-G."/>
            <person name="Yi H."/>
        </authorList>
    </citation>
    <scope>NUCLEOTIDE SEQUENCE [LARGE SCALE GENOMIC DNA]</scope>
    <source>
        <strain evidence="5 7">HYN0085</strain>
    </source>
</reference>
<dbReference type="InterPro" id="IPR039418">
    <property type="entry name" value="LexA-like"/>
</dbReference>
<dbReference type="Gene3D" id="1.10.260.40">
    <property type="entry name" value="lambda repressor-like DNA-binding domains"/>
    <property type="match status" value="1"/>
</dbReference>
<dbReference type="PANTHER" id="PTHR40661">
    <property type="match status" value="1"/>
</dbReference>
<evidence type="ECO:0000313" key="5">
    <source>
        <dbReference type="EMBL" id="AXE16250.1"/>
    </source>
</evidence>
<proteinExistence type="predicted"/>
<dbReference type="GO" id="GO:0003677">
    <property type="term" value="F:DNA binding"/>
    <property type="evidence" value="ECO:0007669"/>
    <property type="project" value="UniProtKB-KW"/>
</dbReference>
<dbReference type="SMART" id="SM00530">
    <property type="entry name" value="HTH_XRE"/>
    <property type="match status" value="1"/>
</dbReference>
<dbReference type="Gene3D" id="2.10.109.10">
    <property type="entry name" value="Umud Fragment, subunit A"/>
    <property type="match status" value="1"/>
</dbReference>
<dbReference type="EMBL" id="CP030850">
    <property type="protein sequence ID" value="AXE16250.1"/>
    <property type="molecule type" value="Genomic_DNA"/>
</dbReference>
<dbReference type="AlphaFoldDB" id="A0A344TC79"/>
<dbReference type="SUPFAM" id="SSF47413">
    <property type="entry name" value="lambda repressor-like DNA-binding domains"/>
    <property type="match status" value="1"/>
</dbReference>
<dbReference type="KEGG" id="run:DR864_00460"/>
<dbReference type="KEGG" id="run:DR864_00185"/>
<dbReference type="Proteomes" id="UP000251993">
    <property type="component" value="Chromosome"/>
</dbReference>
<dbReference type="PROSITE" id="PS50943">
    <property type="entry name" value="HTH_CROC1"/>
    <property type="match status" value="1"/>
</dbReference>
<accession>A0A344TC79</accession>
<dbReference type="CDD" id="cd06529">
    <property type="entry name" value="S24_LexA-like"/>
    <property type="match status" value="1"/>
</dbReference>
<dbReference type="InterPro" id="IPR010982">
    <property type="entry name" value="Lambda_DNA-bd_dom_sf"/>
</dbReference>
<keyword evidence="7" id="KW-1185">Reference proteome</keyword>
<evidence type="ECO:0000256" key="1">
    <source>
        <dbReference type="ARBA" id="ARBA00023015"/>
    </source>
</evidence>
<dbReference type="RefSeq" id="WP_114065071.1">
    <property type="nucleotide sequence ID" value="NZ_CP030850.1"/>
</dbReference>
<evidence type="ECO:0000313" key="6">
    <source>
        <dbReference type="EMBL" id="AXE16305.1"/>
    </source>
</evidence>
<dbReference type="SUPFAM" id="SSF51306">
    <property type="entry name" value="LexA/Signal peptidase"/>
    <property type="match status" value="1"/>
</dbReference>
<gene>
    <name evidence="5" type="ORF">DR864_00185</name>
    <name evidence="6" type="ORF">DR864_00460</name>
</gene>
<evidence type="ECO:0000256" key="2">
    <source>
        <dbReference type="ARBA" id="ARBA00023125"/>
    </source>
</evidence>
<dbReference type="InterPro" id="IPR036286">
    <property type="entry name" value="LexA/Signal_pep-like_sf"/>
</dbReference>
<keyword evidence="2" id="KW-0238">DNA-binding</keyword>
<dbReference type="EMBL" id="CP030850">
    <property type="protein sequence ID" value="AXE16305.1"/>
    <property type="molecule type" value="Genomic_DNA"/>
</dbReference>
<dbReference type="Pfam" id="PF00717">
    <property type="entry name" value="Peptidase_S24"/>
    <property type="match status" value="1"/>
</dbReference>
<evidence type="ECO:0000256" key="3">
    <source>
        <dbReference type="ARBA" id="ARBA00023163"/>
    </source>
</evidence>
<protein>
    <recommendedName>
        <fullName evidence="4">HTH cro/C1-type domain-containing protein</fullName>
    </recommendedName>
</protein>
<feature type="domain" description="HTH cro/C1-type" evidence="4">
    <location>
        <begin position="15"/>
        <end position="69"/>
    </location>
</feature>
<dbReference type="InterPro" id="IPR015927">
    <property type="entry name" value="Peptidase_S24_S26A/B/C"/>
</dbReference>
<evidence type="ECO:0000313" key="7">
    <source>
        <dbReference type="Proteomes" id="UP000251993"/>
    </source>
</evidence>
<dbReference type="CDD" id="cd00093">
    <property type="entry name" value="HTH_XRE"/>
    <property type="match status" value="1"/>
</dbReference>
<organism evidence="5 7">
    <name type="scientific">Runella rosea</name>
    <dbReference type="NCBI Taxonomy" id="2259595"/>
    <lineage>
        <taxon>Bacteria</taxon>
        <taxon>Pseudomonadati</taxon>
        <taxon>Bacteroidota</taxon>
        <taxon>Cytophagia</taxon>
        <taxon>Cytophagales</taxon>
        <taxon>Spirosomataceae</taxon>
        <taxon>Runella</taxon>
    </lineage>
</organism>
<keyword evidence="1" id="KW-0805">Transcription regulation</keyword>
<evidence type="ECO:0000259" key="4">
    <source>
        <dbReference type="PROSITE" id="PS50943"/>
    </source>
</evidence>
<dbReference type="InterPro" id="IPR001387">
    <property type="entry name" value="Cro/C1-type_HTH"/>
</dbReference>
<name>A0A344TC79_9BACT</name>
<keyword evidence="3" id="KW-0804">Transcription</keyword>
<dbReference type="OrthoDB" id="839492at2"/>
<dbReference type="Pfam" id="PF12844">
    <property type="entry name" value="HTH_19"/>
    <property type="match status" value="1"/>
</dbReference>
<dbReference type="PANTHER" id="PTHR40661:SF3">
    <property type="entry name" value="FELS-1 PROPHAGE TRANSCRIPTIONAL REGULATOR"/>
    <property type="match status" value="1"/>
</dbReference>
<sequence>MKTIDLQMNTVGERLKYLRETLGFNQVEFAERVEMEQSYLSKLEKGHKGLGKRLLKIMSSTFEFNENWLLTGEGEMFPEKKERSDVQENGAAYQSPMLRGPRGVTSYIPEHLIKVPLIGVNARAGFVENLDNYTEYISDYEYVVPDYGVKYDKAIAISVDGDSMEPGMQRGDRVLAFFQEISEWEYLNPGIYAVVYRNSFVIKRIMKNTLQATGQLELISDNAIHGPITVKIEDIKAIWKVTELIRRRLY</sequence>